<evidence type="ECO:0000256" key="2">
    <source>
        <dbReference type="ARBA" id="ARBA00023043"/>
    </source>
</evidence>
<dbReference type="OMA" id="WSGKKAR"/>
<proteinExistence type="predicted"/>
<organism evidence="4 5">
    <name type="scientific">Hermetia illucens</name>
    <name type="common">Black soldier fly</name>
    <dbReference type="NCBI Taxonomy" id="343691"/>
    <lineage>
        <taxon>Eukaryota</taxon>
        <taxon>Metazoa</taxon>
        <taxon>Ecdysozoa</taxon>
        <taxon>Arthropoda</taxon>
        <taxon>Hexapoda</taxon>
        <taxon>Insecta</taxon>
        <taxon>Pterygota</taxon>
        <taxon>Neoptera</taxon>
        <taxon>Endopterygota</taxon>
        <taxon>Diptera</taxon>
        <taxon>Brachycera</taxon>
        <taxon>Stratiomyomorpha</taxon>
        <taxon>Stratiomyidae</taxon>
        <taxon>Hermetiinae</taxon>
        <taxon>Hermetia</taxon>
    </lineage>
</organism>
<keyword evidence="5" id="KW-1185">Reference proteome</keyword>
<dbReference type="PANTHER" id="PTHR14491:SF7">
    <property type="entry name" value="SOSONDOWAH, ISOFORM G"/>
    <property type="match status" value="1"/>
</dbReference>
<evidence type="ECO:0000313" key="5">
    <source>
        <dbReference type="Proteomes" id="UP000594454"/>
    </source>
</evidence>
<evidence type="ECO:0000256" key="3">
    <source>
        <dbReference type="SAM" id="MobiDB-lite"/>
    </source>
</evidence>
<protein>
    <submittedName>
        <fullName evidence="4">Uncharacterized protein</fullName>
    </submittedName>
</protein>
<reference evidence="4 5" key="1">
    <citation type="submission" date="2020-11" db="EMBL/GenBank/DDBJ databases">
        <authorList>
            <person name="Wallbank WR R."/>
            <person name="Pardo Diaz C."/>
            <person name="Kozak K."/>
            <person name="Martin S."/>
            <person name="Jiggins C."/>
            <person name="Moest M."/>
            <person name="Warren A I."/>
            <person name="Generalovic N T."/>
            <person name="Byers J.R.P. K."/>
            <person name="Montejo-Kovacevich G."/>
            <person name="Yen C E."/>
        </authorList>
    </citation>
    <scope>NUCLEOTIDE SEQUENCE [LARGE SCALE GENOMIC DNA]</scope>
</reference>
<dbReference type="AlphaFoldDB" id="A0A7R8UM81"/>
<evidence type="ECO:0000256" key="1">
    <source>
        <dbReference type="ARBA" id="ARBA00022737"/>
    </source>
</evidence>
<dbReference type="InParanoid" id="A0A7R8UM81"/>
<gene>
    <name evidence="4" type="ORF">HERILL_LOCUS6048</name>
</gene>
<keyword evidence="1" id="KW-0677">Repeat</keyword>
<keyword evidence="2" id="KW-0040">ANK repeat</keyword>
<name>A0A7R8UM81_HERIL</name>
<dbReference type="EMBL" id="LR899010">
    <property type="protein sequence ID" value="CAD7083064.1"/>
    <property type="molecule type" value="Genomic_DNA"/>
</dbReference>
<accession>A0A7R8UM81</accession>
<feature type="compositionally biased region" description="Polar residues" evidence="3">
    <location>
        <begin position="224"/>
        <end position="236"/>
    </location>
</feature>
<sequence>MQFGKENIFDLLVNVYKANRDITDWSGNKPLDYSRQRTSVSASTYSKIKARRKQSEKDLGFLRIGSLNVRVKKTTEAFSNFLGVGSGNTTSTGITTNHHHPTHPQSGMMTTATGQAKMRGPGHHHLPAHVRASAPPTGSLFDPTKIHKSWGSADNIPNKDKDMMPPPKDGSMKKRRSKRNADNEQILAGYSSMPATPNQLRSPIGSLSEQPSDSDSDSACGFDSNWSVNRAGTTPTGIVLQKPPTYI</sequence>
<dbReference type="OrthoDB" id="60433at2759"/>
<feature type="compositionally biased region" description="Polar residues" evidence="3">
    <location>
        <begin position="193"/>
        <end position="213"/>
    </location>
</feature>
<evidence type="ECO:0000313" key="4">
    <source>
        <dbReference type="EMBL" id="CAD7083064.1"/>
    </source>
</evidence>
<dbReference type="Proteomes" id="UP000594454">
    <property type="component" value="Chromosome 2"/>
</dbReference>
<feature type="region of interest" description="Disordered" evidence="3">
    <location>
        <begin position="116"/>
        <end position="247"/>
    </location>
</feature>
<dbReference type="PANTHER" id="PTHR14491">
    <property type="entry name" value="SOSONDOWAH, ISOFORM G"/>
    <property type="match status" value="1"/>
</dbReference>